<name>A0A154QE46_9GAMM</name>
<reference evidence="1 2" key="1">
    <citation type="journal article" date="2016" name="MBio">
        <title>Lateral Gene Transfer in a Heavy Metal-Contaminated-Groundwater Microbial Community.</title>
        <authorList>
            <person name="Hemme C.L."/>
            <person name="Green S.J."/>
            <person name="Rishishwar L."/>
            <person name="Prakash O."/>
            <person name="Pettenato A."/>
            <person name="Chakraborty R."/>
            <person name="Deutschbauer A.M."/>
            <person name="Van Nostrand J.D."/>
            <person name="Wu L."/>
            <person name="He Z."/>
            <person name="Jordan I.K."/>
            <person name="Hazen T.C."/>
            <person name="Arkin A.P."/>
            <person name="Kostka J.E."/>
            <person name="Zhou J."/>
        </authorList>
    </citation>
    <scope>NUCLEOTIDE SEQUENCE [LARGE SCALE GENOMIC DNA]</scope>
    <source>
        <strain evidence="1 2">FW104-T7</strain>
    </source>
</reference>
<evidence type="ECO:0000313" key="2">
    <source>
        <dbReference type="Proteomes" id="UP000076131"/>
    </source>
</evidence>
<keyword evidence="2" id="KW-1185">Reference proteome</keyword>
<comment type="caution">
    <text evidence="1">The sequence shown here is derived from an EMBL/GenBank/DDBJ whole genome shotgun (WGS) entry which is preliminary data.</text>
</comment>
<dbReference type="Proteomes" id="UP000076131">
    <property type="component" value="Unassembled WGS sequence"/>
</dbReference>
<gene>
    <name evidence="1" type="ORF">RHOFW104T7_00160</name>
</gene>
<evidence type="ECO:0000313" key="1">
    <source>
        <dbReference type="EMBL" id="KZC22540.1"/>
    </source>
</evidence>
<proteinExistence type="predicted"/>
<protein>
    <submittedName>
        <fullName evidence="1">Uncharacterized protein</fullName>
    </submittedName>
</protein>
<accession>A0A154QE46</accession>
<sequence length="87" mass="9873">MERISFRIEYSVRRQQAQDTAERIRISAEILGEFLCGSWHGVYKIRNAQVSDHVQTSRYAIPAGDLLQGVEWGVLSHVASHACSRMV</sequence>
<dbReference type="EMBL" id="LVJS01000080">
    <property type="protein sequence ID" value="KZC22540.1"/>
    <property type="molecule type" value="Genomic_DNA"/>
</dbReference>
<organism evidence="1 2">
    <name type="scientific">Rhodanobacter thiooxydans</name>
    <dbReference type="NCBI Taxonomy" id="416169"/>
    <lineage>
        <taxon>Bacteria</taxon>
        <taxon>Pseudomonadati</taxon>
        <taxon>Pseudomonadota</taxon>
        <taxon>Gammaproteobacteria</taxon>
        <taxon>Lysobacterales</taxon>
        <taxon>Rhodanobacteraceae</taxon>
        <taxon>Rhodanobacter</taxon>
    </lineage>
</organism>
<dbReference type="AlphaFoldDB" id="A0A154QE46"/>